<protein>
    <recommendedName>
        <fullName evidence="15">TIR domain-containing protein</fullName>
    </recommendedName>
</protein>
<keyword evidence="9 13" id="KW-1133">Transmembrane helix</keyword>
<dbReference type="FunFam" id="3.40.50.10140:FF:000001">
    <property type="entry name" value="Toll-like receptor 2"/>
    <property type="match status" value="1"/>
</dbReference>
<keyword evidence="8" id="KW-0391">Immunity</keyword>
<evidence type="ECO:0000256" key="11">
    <source>
        <dbReference type="ARBA" id="ARBA00023170"/>
    </source>
</evidence>
<accession>A0A9N9TRD8</accession>
<keyword evidence="4" id="KW-0433">Leucine-rich repeat</keyword>
<keyword evidence="3" id="KW-0399">Innate immunity</keyword>
<keyword evidence="5 13" id="KW-0812">Transmembrane</keyword>
<evidence type="ECO:0000256" key="5">
    <source>
        <dbReference type="ARBA" id="ARBA00022692"/>
    </source>
</evidence>
<dbReference type="Proteomes" id="UP001153712">
    <property type="component" value="Chromosome 3"/>
</dbReference>
<evidence type="ECO:0000256" key="9">
    <source>
        <dbReference type="ARBA" id="ARBA00022989"/>
    </source>
</evidence>
<reference evidence="16" key="1">
    <citation type="submission" date="2022-01" db="EMBL/GenBank/DDBJ databases">
        <authorList>
            <person name="King R."/>
        </authorList>
    </citation>
    <scope>NUCLEOTIDE SEQUENCE</scope>
</reference>
<evidence type="ECO:0000256" key="13">
    <source>
        <dbReference type="SAM" id="Phobius"/>
    </source>
</evidence>
<dbReference type="Pfam" id="PF13855">
    <property type="entry name" value="LRR_8"/>
    <property type="match status" value="4"/>
</dbReference>
<keyword evidence="12" id="KW-0325">Glycoprotein</keyword>
<dbReference type="InterPro" id="IPR003591">
    <property type="entry name" value="Leu-rich_rpt_typical-subtyp"/>
</dbReference>
<dbReference type="InterPro" id="IPR035897">
    <property type="entry name" value="Toll_tir_struct_dom_sf"/>
</dbReference>
<evidence type="ECO:0000256" key="4">
    <source>
        <dbReference type="ARBA" id="ARBA00022614"/>
    </source>
</evidence>
<dbReference type="InterPro" id="IPR032675">
    <property type="entry name" value="LRR_dom_sf"/>
</dbReference>
<keyword evidence="10 13" id="KW-0472">Membrane</keyword>
<keyword evidence="7" id="KW-0677">Repeat</keyword>
<dbReference type="PROSITE" id="PS50104">
    <property type="entry name" value="TIR"/>
    <property type="match status" value="1"/>
</dbReference>
<dbReference type="SUPFAM" id="SSF52200">
    <property type="entry name" value="Toll/Interleukin receptor TIR domain"/>
    <property type="match status" value="1"/>
</dbReference>
<dbReference type="GO" id="GO:0045087">
    <property type="term" value="P:innate immune response"/>
    <property type="evidence" value="ECO:0007669"/>
    <property type="project" value="UniProtKB-KW"/>
</dbReference>
<sequence>MRPLSITPLILHLFLNLQCSRQFNPDDDYFEKPKYNEDVFQPASVFLGEDETGCICREVPEVSTLCFGRSSCDDLPIRINITTSALSIVSTHISRIDYGDLSHLDFLIDLKLEGNYNLTEISPGIFENFTKLENLSISFNPNLKTLHSQTFKGLNNLKQLFLMKNGFTRLYDIALPLSPIILPTLLKLSLTENKFMRIEEEDFSPMQYSRLEELDLVLCRLAYIHPKALLPLRNLQALRLGENIFNATTISRVLRTMVDNEIPLKLLNLNSAGFRARVPKQLLGAVAASSITHLNLAKNQFEVIPSGVFPLMPNLRVLDLKGDLISDIADDAFENLPYLEYLILSDNVLPSLPKGALLRNLKKLDLQRNSVTSTTASYFEMPVGVFSDMENLEFLNLNSNNLAHIFRGSFRGLSNLKDLILSNCTIFHIEDMTFSGLKKLTSLHLENNFFTLNNPDCISENLFVGLENLETLLLGGNNINYLSKSGNPFKRLKSLKVLSLERNFLTSIDPEQFFYNRDLRYMDLSYNLFKTWHSMIFEYNERLEVLILDHNKLTHFTPAMLEDFTDLTKLSLAYNSLNCDCNTYKKFKDYSLEHSEENILKILKSSNAYCLTPYTTTNHVIVDFVDFINTADEGSINCDIDDRIIVLLPLFLLVLLFLCLGFLCFYYRWHIKYWMFLARLHLSRRGKLTTKKPNCPEYKYEYDAFVSYSAEDRNFVVRMVAMLENHEPFLKLCVYERDFRAGKFISDCVLKCIARSRKTLLVISDNYAKSQWCRWESSIAEHHRLFFEKDYGEYVDDALVVIKLGPVNKRHMTPMLRYLLKTRIYLEWHADEHKQLLFWRKLRNTLAPPKTERITEITHI</sequence>
<proteinExistence type="inferred from homology"/>
<comment type="subcellular location">
    <subcellularLocation>
        <location evidence="1">Membrane</location>
        <topology evidence="1">Single-pass type I membrane protein</topology>
    </subcellularLocation>
</comment>
<evidence type="ECO:0000256" key="6">
    <source>
        <dbReference type="ARBA" id="ARBA00022729"/>
    </source>
</evidence>
<dbReference type="GO" id="GO:0002224">
    <property type="term" value="P:toll-like receptor signaling pathway"/>
    <property type="evidence" value="ECO:0007669"/>
    <property type="project" value="InterPro"/>
</dbReference>
<evidence type="ECO:0000256" key="10">
    <source>
        <dbReference type="ARBA" id="ARBA00023136"/>
    </source>
</evidence>
<keyword evidence="11" id="KW-0675">Receptor</keyword>
<name>A0A9N9TRD8_PHYSR</name>
<dbReference type="SMART" id="SM00369">
    <property type="entry name" value="LRR_TYP"/>
    <property type="match status" value="12"/>
</dbReference>
<dbReference type="PROSITE" id="PS51450">
    <property type="entry name" value="LRR"/>
    <property type="match status" value="1"/>
</dbReference>
<evidence type="ECO:0000256" key="3">
    <source>
        <dbReference type="ARBA" id="ARBA00022588"/>
    </source>
</evidence>
<organism evidence="16 17">
    <name type="scientific">Phyllotreta striolata</name>
    <name type="common">Striped flea beetle</name>
    <name type="synonym">Crioceris striolata</name>
    <dbReference type="NCBI Taxonomy" id="444603"/>
    <lineage>
        <taxon>Eukaryota</taxon>
        <taxon>Metazoa</taxon>
        <taxon>Ecdysozoa</taxon>
        <taxon>Arthropoda</taxon>
        <taxon>Hexapoda</taxon>
        <taxon>Insecta</taxon>
        <taxon>Pterygota</taxon>
        <taxon>Neoptera</taxon>
        <taxon>Endopterygota</taxon>
        <taxon>Coleoptera</taxon>
        <taxon>Polyphaga</taxon>
        <taxon>Cucujiformia</taxon>
        <taxon>Chrysomeloidea</taxon>
        <taxon>Chrysomelidae</taxon>
        <taxon>Galerucinae</taxon>
        <taxon>Alticini</taxon>
        <taxon>Phyllotreta</taxon>
    </lineage>
</organism>
<dbReference type="PIRSF" id="PIRSF037595">
    <property type="entry name" value="Toll-like_receptor"/>
    <property type="match status" value="1"/>
</dbReference>
<dbReference type="EMBL" id="OU900096">
    <property type="protein sequence ID" value="CAG9860851.1"/>
    <property type="molecule type" value="Genomic_DNA"/>
</dbReference>
<evidence type="ECO:0000313" key="17">
    <source>
        <dbReference type="Proteomes" id="UP001153712"/>
    </source>
</evidence>
<feature type="signal peptide" evidence="14">
    <location>
        <begin position="1"/>
        <end position="22"/>
    </location>
</feature>
<evidence type="ECO:0000256" key="2">
    <source>
        <dbReference type="ARBA" id="ARBA00009634"/>
    </source>
</evidence>
<dbReference type="GO" id="GO:0004888">
    <property type="term" value="F:transmembrane signaling receptor activity"/>
    <property type="evidence" value="ECO:0007669"/>
    <property type="project" value="InterPro"/>
</dbReference>
<dbReference type="AlphaFoldDB" id="A0A9N9TRD8"/>
<evidence type="ECO:0000313" key="16">
    <source>
        <dbReference type="EMBL" id="CAG9860851.1"/>
    </source>
</evidence>
<dbReference type="InterPro" id="IPR000157">
    <property type="entry name" value="TIR_dom"/>
</dbReference>
<dbReference type="GO" id="GO:0005886">
    <property type="term" value="C:plasma membrane"/>
    <property type="evidence" value="ECO:0007669"/>
    <property type="project" value="TreeGrafter"/>
</dbReference>
<evidence type="ECO:0000256" key="1">
    <source>
        <dbReference type="ARBA" id="ARBA00004479"/>
    </source>
</evidence>
<dbReference type="Gene3D" id="3.80.10.10">
    <property type="entry name" value="Ribonuclease Inhibitor"/>
    <property type="match status" value="4"/>
</dbReference>
<feature type="domain" description="TIR" evidence="15">
    <location>
        <begin position="700"/>
        <end position="846"/>
    </location>
</feature>
<dbReference type="InterPro" id="IPR017241">
    <property type="entry name" value="Toll-like_receptor"/>
</dbReference>
<dbReference type="SMART" id="SM00255">
    <property type="entry name" value="TIR"/>
    <property type="match status" value="1"/>
</dbReference>
<comment type="similarity">
    <text evidence="2">Belongs to the Toll-like receptor family.</text>
</comment>
<dbReference type="Pfam" id="PF01582">
    <property type="entry name" value="TIR"/>
    <property type="match status" value="1"/>
</dbReference>
<dbReference type="PANTHER" id="PTHR24365:SF530">
    <property type="entry name" value="MSTPROX-RELATED"/>
    <property type="match status" value="1"/>
</dbReference>
<gene>
    <name evidence="16" type="ORF">PHYEVI_LOCUS7199</name>
</gene>
<evidence type="ECO:0000259" key="15">
    <source>
        <dbReference type="PROSITE" id="PS50104"/>
    </source>
</evidence>
<evidence type="ECO:0000256" key="8">
    <source>
        <dbReference type="ARBA" id="ARBA00022859"/>
    </source>
</evidence>
<dbReference type="PANTHER" id="PTHR24365">
    <property type="entry name" value="TOLL-LIKE RECEPTOR"/>
    <property type="match status" value="1"/>
</dbReference>
<dbReference type="InterPro" id="IPR001611">
    <property type="entry name" value="Leu-rich_rpt"/>
</dbReference>
<dbReference type="Gene3D" id="3.40.50.10140">
    <property type="entry name" value="Toll/interleukin-1 receptor homology (TIR) domain"/>
    <property type="match status" value="1"/>
</dbReference>
<evidence type="ECO:0000256" key="7">
    <source>
        <dbReference type="ARBA" id="ARBA00022737"/>
    </source>
</evidence>
<keyword evidence="17" id="KW-1185">Reference proteome</keyword>
<evidence type="ECO:0000256" key="14">
    <source>
        <dbReference type="SAM" id="SignalP"/>
    </source>
</evidence>
<evidence type="ECO:0000256" key="12">
    <source>
        <dbReference type="ARBA" id="ARBA00023180"/>
    </source>
</evidence>
<keyword evidence="6 14" id="KW-0732">Signal</keyword>
<feature type="transmembrane region" description="Helical" evidence="13">
    <location>
        <begin position="644"/>
        <end position="667"/>
    </location>
</feature>
<dbReference type="OrthoDB" id="6160824at2759"/>
<feature type="chain" id="PRO_5040195403" description="TIR domain-containing protein" evidence="14">
    <location>
        <begin position="23"/>
        <end position="860"/>
    </location>
</feature>
<dbReference type="SUPFAM" id="SSF52058">
    <property type="entry name" value="L domain-like"/>
    <property type="match status" value="2"/>
</dbReference>